<dbReference type="GO" id="GO:0008745">
    <property type="term" value="F:N-acetylmuramoyl-L-alanine amidase activity"/>
    <property type="evidence" value="ECO:0007669"/>
    <property type="project" value="InterPro"/>
</dbReference>
<dbReference type="RefSeq" id="WP_202858109.1">
    <property type="nucleotide sequence ID" value="NZ_JAEUGD010000064.1"/>
</dbReference>
<evidence type="ECO:0000313" key="2">
    <source>
        <dbReference type="Proteomes" id="UP000614216"/>
    </source>
</evidence>
<keyword evidence="2" id="KW-1185">Reference proteome</keyword>
<dbReference type="Gene3D" id="3.40.80.10">
    <property type="entry name" value="Peptidoglycan recognition protein-like"/>
    <property type="match status" value="1"/>
</dbReference>
<dbReference type="Proteomes" id="UP000614216">
    <property type="component" value="Unassembled WGS sequence"/>
</dbReference>
<dbReference type="EMBL" id="JAEUGD010000064">
    <property type="protein sequence ID" value="MBL6448574.1"/>
    <property type="molecule type" value="Genomic_DNA"/>
</dbReference>
<reference evidence="1" key="1">
    <citation type="submission" date="2021-01" db="EMBL/GenBank/DDBJ databases">
        <title>Fulvivirga kasyanovii gen. nov., sp nov., a novel member of the phylum Bacteroidetes isolated from seawater in a mussel farm.</title>
        <authorList>
            <person name="Zhao L.-H."/>
            <person name="Wang Z.-J."/>
        </authorList>
    </citation>
    <scope>NUCLEOTIDE SEQUENCE</scope>
    <source>
        <strain evidence="1">29W222</strain>
    </source>
</reference>
<comment type="caution">
    <text evidence="1">The sequence shown here is derived from an EMBL/GenBank/DDBJ whole genome shotgun (WGS) entry which is preliminary data.</text>
</comment>
<name>A0A937FYY1_9BACT</name>
<dbReference type="InterPro" id="IPR036505">
    <property type="entry name" value="Amidase/PGRP_sf"/>
</dbReference>
<dbReference type="SUPFAM" id="SSF55846">
    <property type="entry name" value="N-acetylmuramoyl-L-alanine amidase-like"/>
    <property type="match status" value="1"/>
</dbReference>
<protein>
    <submittedName>
        <fullName evidence="1">N-acetylmuramoyl-L-alanine amidase</fullName>
    </submittedName>
</protein>
<gene>
    <name evidence="1" type="ORF">JMN32_19845</name>
</gene>
<proteinExistence type="predicted"/>
<organism evidence="1 2">
    <name type="scientific">Fulvivirga marina</name>
    <dbReference type="NCBI Taxonomy" id="2494733"/>
    <lineage>
        <taxon>Bacteria</taxon>
        <taxon>Pseudomonadati</taxon>
        <taxon>Bacteroidota</taxon>
        <taxon>Cytophagia</taxon>
        <taxon>Cytophagales</taxon>
        <taxon>Fulvivirgaceae</taxon>
        <taxon>Fulvivirga</taxon>
    </lineage>
</organism>
<accession>A0A937FYY1</accession>
<evidence type="ECO:0000313" key="1">
    <source>
        <dbReference type="EMBL" id="MBL6448574.1"/>
    </source>
</evidence>
<dbReference type="GO" id="GO:0009253">
    <property type="term" value="P:peptidoglycan catabolic process"/>
    <property type="evidence" value="ECO:0007669"/>
    <property type="project" value="InterPro"/>
</dbReference>
<dbReference type="AlphaFoldDB" id="A0A937FYY1"/>
<sequence length="164" mass="18466">MSKLKYLIIHCTDTPAGREVSAADIKDWHTSPKPRGRGWKQVGYSDLIQLKGELVNLVPYNNDDEVDPWEITNGVAGINWLSRHVVYSGGKDKTGKTVMDTRTSRQRLSLANYVRKTIEEHPSIMIGGHNQFTTAKKCPSFNVPLWLRSIGVSDKNIYKGKVNL</sequence>